<dbReference type="GO" id="GO:0005634">
    <property type="term" value="C:nucleus"/>
    <property type="evidence" value="ECO:0000318"/>
    <property type="project" value="GO_Central"/>
</dbReference>
<keyword evidence="3" id="KW-0238">DNA-binding</keyword>
<dbReference type="EMBL" id="CM008962">
    <property type="protein sequence ID" value="PNW88684.1"/>
    <property type="molecule type" value="Genomic_DNA"/>
</dbReference>
<proteinExistence type="predicted"/>
<evidence type="ECO:0000256" key="4">
    <source>
        <dbReference type="SAM" id="Coils"/>
    </source>
</evidence>
<evidence type="ECO:0000313" key="9">
    <source>
        <dbReference type="Proteomes" id="UP000006906"/>
    </source>
</evidence>
<feature type="region of interest" description="Disordered" evidence="5">
    <location>
        <begin position="891"/>
        <end position="912"/>
    </location>
</feature>
<feature type="compositionally biased region" description="Pro residues" evidence="5">
    <location>
        <begin position="798"/>
        <end position="812"/>
    </location>
</feature>
<keyword evidence="9" id="KW-1185">Reference proteome</keyword>
<feature type="domain" description="DNA mismatch repair protein MutS core" evidence="6">
    <location>
        <begin position="2"/>
        <end position="345"/>
    </location>
</feature>
<evidence type="ECO:0008006" key="10">
    <source>
        <dbReference type="Google" id="ProtNLM"/>
    </source>
</evidence>
<evidence type="ECO:0000256" key="3">
    <source>
        <dbReference type="ARBA" id="ARBA00023125"/>
    </source>
</evidence>
<dbReference type="AlphaFoldDB" id="A0A2K3E7C9"/>
<dbReference type="GeneID" id="5715553"/>
<gene>
    <name evidence="8" type="ORF">CHLRE_01g040350v5</name>
</gene>
<feature type="compositionally biased region" description="Low complexity" evidence="5">
    <location>
        <begin position="410"/>
        <end position="419"/>
    </location>
</feature>
<dbReference type="GO" id="GO:0005524">
    <property type="term" value="F:ATP binding"/>
    <property type="evidence" value="ECO:0007669"/>
    <property type="project" value="UniProtKB-KW"/>
</dbReference>
<dbReference type="InterPro" id="IPR036187">
    <property type="entry name" value="DNA_mismatch_repair_MutS_sf"/>
</dbReference>
<dbReference type="InterPro" id="IPR000432">
    <property type="entry name" value="DNA_mismatch_repair_MutS_C"/>
</dbReference>
<feature type="region of interest" description="Disordered" evidence="5">
    <location>
        <begin position="403"/>
        <end position="442"/>
    </location>
</feature>
<reference evidence="8 9" key="1">
    <citation type="journal article" date="2007" name="Science">
        <title>The Chlamydomonas genome reveals the evolution of key animal and plant functions.</title>
        <authorList>
            <person name="Merchant S.S."/>
            <person name="Prochnik S.E."/>
            <person name="Vallon O."/>
            <person name="Harris E.H."/>
            <person name="Karpowicz S.J."/>
            <person name="Witman G.B."/>
            <person name="Terry A."/>
            <person name="Salamov A."/>
            <person name="Fritz-Laylin L.K."/>
            <person name="Marechal-Drouard L."/>
            <person name="Marshall W.F."/>
            <person name="Qu L.H."/>
            <person name="Nelson D.R."/>
            <person name="Sanderfoot A.A."/>
            <person name="Spalding M.H."/>
            <person name="Kapitonov V.V."/>
            <person name="Ren Q."/>
            <person name="Ferris P."/>
            <person name="Lindquist E."/>
            <person name="Shapiro H."/>
            <person name="Lucas S.M."/>
            <person name="Grimwood J."/>
            <person name="Schmutz J."/>
            <person name="Cardol P."/>
            <person name="Cerutti H."/>
            <person name="Chanfreau G."/>
            <person name="Chen C.L."/>
            <person name="Cognat V."/>
            <person name="Croft M.T."/>
            <person name="Dent R."/>
            <person name="Dutcher S."/>
            <person name="Fernandez E."/>
            <person name="Fukuzawa H."/>
            <person name="Gonzalez-Ballester D."/>
            <person name="Gonzalez-Halphen D."/>
            <person name="Hallmann A."/>
            <person name="Hanikenne M."/>
            <person name="Hippler M."/>
            <person name="Inwood W."/>
            <person name="Jabbari K."/>
            <person name="Kalanon M."/>
            <person name="Kuras R."/>
            <person name="Lefebvre P.A."/>
            <person name="Lemaire S.D."/>
            <person name="Lobanov A.V."/>
            <person name="Lohr M."/>
            <person name="Manuell A."/>
            <person name="Meier I."/>
            <person name="Mets L."/>
            <person name="Mittag M."/>
            <person name="Mittelmeier T."/>
            <person name="Moroney J.V."/>
            <person name="Moseley J."/>
            <person name="Napoli C."/>
            <person name="Nedelcu A.M."/>
            <person name="Niyogi K."/>
            <person name="Novoselov S.V."/>
            <person name="Paulsen I.T."/>
            <person name="Pazour G."/>
            <person name="Purton S."/>
            <person name="Ral J.P."/>
            <person name="Riano-Pachon D.M."/>
            <person name="Riekhof W."/>
            <person name="Rymarquis L."/>
            <person name="Schroda M."/>
            <person name="Stern D."/>
            <person name="Umen J."/>
            <person name="Willows R."/>
            <person name="Wilson N."/>
            <person name="Zimmer S.L."/>
            <person name="Allmer J."/>
            <person name="Balk J."/>
            <person name="Bisova K."/>
            <person name="Chen C.J."/>
            <person name="Elias M."/>
            <person name="Gendler K."/>
            <person name="Hauser C."/>
            <person name="Lamb M.R."/>
            <person name="Ledford H."/>
            <person name="Long J.C."/>
            <person name="Minagawa J."/>
            <person name="Page M.D."/>
            <person name="Pan J."/>
            <person name="Pootakham W."/>
            <person name="Roje S."/>
            <person name="Rose A."/>
            <person name="Stahlberg E."/>
            <person name="Terauchi A.M."/>
            <person name="Yang P."/>
            <person name="Ball S."/>
            <person name="Bowler C."/>
            <person name="Dieckmann C.L."/>
            <person name="Gladyshev V.N."/>
            <person name="Green P."/>
            <person name="Jorgensen R."/>
            <person name="Mayfield S."/>
            <person name="Mueller-Roeber B."/>
            <person name="Rajamani S."/>
            <person name="Sayre R.T."/>
            <person name="Brokstein P."/>
            <person name="Dubchak I."/>
            <person name="Goodstein D."/>
            <person name="Hornick L."/>
            <person name="Huang Y.W."/>
            <person name="Jhaveri J."/>
            <person name="Luo Y."/>
            <person name="Martinez D."/>
            <person name="Ngau W.C."/>
            <person name="Otillar B."/>
            <person name="Poliakov A."/>
            <person name="Porter A."/>
            <person name="Szajkowski L."/>
            <person name="Werner G."/>
            <person name="Zhou K."/>
            <person name="Grigoriev I.V."/>
            <person name="Rokhsar D.S."/>
            <person name="Grossman A.R."/>
        </authorList>
    </citation>
    <scope>NUCLEOTIDE SEQUENCE [LARGE SCALE GENOMIC DNA]</scope>
    <source>
        <strain evidence="9">CC-503</strain>
    </source>
</reference>
<dbReference type="InterPro" id="IPR045076">
    <property type="entry name" value="MutS"/>
</dbReference>
<dbReference type="GO" id="GO:0030983">
    <property type="term" value="F:mismatched DNA binding"/>
    <property type="evidence" value="ECO:0007669"/>
    <property type="project" value="InterPro"/>
</dbReference>
<feature type="region of interest" description="Disordered" evidence="5">
    <location>
        <begin position="359"/>
        <end position="391"/>
    </location>
</feature>
<dbReference type="SMART" id="SM00533">
    <property type="entry name" value="MUTSd"/>
    <property type="match status" value="1"/>
</dbReference>
<dbReference type="GO" id="GO:0006298">
    <property type="term" value="P:mismatch repair"/>
    <property type="evidence" value="ECO:0007669"/>
    <property type="project" value="InterPro"/>
</dbReference>
<feature type="compositionally biased region" description="Low complexity" evidence="5">
    <location>
        <begin position="1244"/>
        <end position="1258"/>
    </location>
</feature>
<feature type="compositionally biased region" description="Low complexity" evidence="5">
    <location>
        <begin position="746"/>
        <end position="760"/>
    </location>
</feature>
<dbReference type="STRING" id="3055.A0A2K3E7C9"/>
<dbReference type="GO" id="GO:0003690">
    <property type="term" value="F:double-stranded DNA binding"/>
    <property type="evidence" value="ECO:0000318"/>
    <property type="project" value="GO_Central"/>
</dbReference>
<dbReference type="Gramene" id="PNW88684">
    <property type="protein sequence ID" value="PNW88684"/>
    <property type="gene ID" value="CHLRE_01g040350v5"/>
</dbReference>
<feature type="domain" description="DNA mismatch repair proteins mutS family" evidence="7">
    <location>
        <begin position="451"/>
        <end position="640"/>
    </location>
</feature>
<feature type="compositionally biased region" description="Acidic residues" evidence="5">
    <location>
        <begin position="975"/>
        <end position="984"/>
    </location>
</feature>
<feature type="compositionally biased region" description="Low complexity" evidence="5">
    <location>
        <begin position="1008"/>
        <end position="1032"/>
    </location>
</feature>
<evidence type="ECO:0000256" key="2">
    <source>
        <dbReference type="ARBA" id="ARBA00022840"/>
    </source>
</evidence>
<dbReference type="SMART" id="SM00534">
    <property type="entry name" value="MUTSac"/>
    <property type="match status" value="1"/>
</dbReference>
<dbReference type="SUPFAM" id="SSF52540">
    <property type="entry name" value="P-loop containing nucleoside triphosphate hydrolases"/>
    <property type="match status" value="1"/>
</dbReference>
<feature type="compositionally biased region" description="Acidic residues" evidence="5">
    <location>
        <begin position="761"/>
        <end position="774"/>
    </location>
</feature>
<dbReference type="InterPro" id="IPR027417">
    <property type="entry name" value="P-loop_NTPase"/>
</dbReference>
<feature type="compositionally biased region" description="Gly residues" evidence="5">
    <location>
        <begin position="374"/>
        <end position="388"/>
    </location>
</feature>
<name>A0A2K3E7C9_CHLRE</name>
<keyword evidence="1" id="KW-0547">Nucleotide-binding</keyword>
<feature type="compositionally biased region" description="Low complexity" evidence="5">
    <location>
        <begin position="813"/>
        <end position="842"/>
    </location>
</feature>
<evidence type="ECO:0000259" key="7">
    <source>
        <dbReference type="SMART" id="SM00534"/>
    </source>
</evidence>
<feature type="compositionally biased region" description="Low complexity" evidence="5">
    <location>
        <begin position="778"/>
        <end position="797"/>
    </location>
</feature>
<dbReference type="Proteomes" id="UP000006906">
    <property type="component" value="Chromosome 1"/>
</dbReference>
<sequence length="1268" mass="131254">MLDWSKLCDQVARFASTHAGKRACRTMSVPEEPAETLRLIEQTRAITLLEYDWATSLDYGGIQTSEAEAGLSRAAKGGMLTPQQLRGIVTLVNGAERLRKQVVIAARDNDALRPDSPVRLLLAAVGRVRPQPHLLRSVAQAIDEDNNIQDSASEQLRGLRGRVKAIQSRLASMLKGYGGEVSDRGGRMCVALPGGTKAPSGGVLLGSAPGGSLVYVEPAAAVAMNNELGAARAEAQAAEEQVLWNLTGLVMGCLDELQDAYRTVAWLDVLSARARYGIWVNGVLPDVVPWEKVFHARGAAAMRRRSTTAAAAAEQDQTSSSGAVDPDERYAVRLRGLRHPLLYGEYLIAKEGLEREVRMTGGGGSSNMSSLFGSGSGGSVSGASTPGGGRRRMLSTRKEVMLQRSGLSGGASPAGSGADSDTDGEEPVTPQEKLAALRPPRPVDWIVRPDTSVVVITGPNTGGKTASMKALGLAACMAKAGLPLPAEAPARLPAFSAVLADIGDEQSLTANLSTFSGHLRRIQTLRGEADGKALLLLDELGTGTDPLEGAALGLALLKRLVNGGVGAGALTVATTHHSIMTGLKFDDPRFENASVEFDEAALAPTYKLLWGIPGRSNALNIASRLGLDEEVVSAARGRLDGGVADVNAAIEGLEALRGQLEAEERDSWLAAQEVKTLRRRLEVLGNKVQQLQETMSRARAEALLQVYALARDRIKVIKQNRKKLGRAAPAPAPLFAAQPPPVVAAAASAAPPAPEQAPAAAEEEVWPSEEEVWEAWERQQQQQQPQPQAASAAAFGSPAPPGPSRPTAPAAPVPSSSTRSTSKPLPAVAAPAAATASAPASSSAAATAGDELLPMLEEADPLRPLLDMGGGGGGAWAAGLGLEAMVDSLAAKSQQEASSAARRQREEEAQYDEAVAAVESILEANTARRAAAAAAAQAVEQAAAAEAAILATSSWQGRQQQQQPHSQQQQQQQEKEEEEDDPELDALMAVVEETEAALNARLNTLSAAASAGSSNGSSNGSGSSSATSSRASQRQQQKNDGEDDGELDELLGDLDALVESSVWAIAQQQAAPTQQLQPQQQRAVTPAVASRPAAEAVAGPGHGAVQEEDSGFDLDMALVEQAVQAQALRAAQQQQSQRQQQQSRSGTASTSAAAGTGAGAAGRRHSGTSSSSGGSGVGASNGARRDGVGQTLRQPAGQQQQKQKQATQAATRVGGNGATVKSTGAAAGNGAGDGAGSGTPASHATPPQQQVAPAAAAAGKKVTRKRNW</sequence>
<feature type="compositionally biased region" description="Low complexity" evidence="5">
    <location>
        <begin position="956"/>
        <end position="972"/>
    </location>
</feature>
<dbReference type="KEGG" id="cre:CHLRE_01g040350v5"/>
<feature type="region of interest" description="Disordered" evidence="5">
    <location>
        <begin position="1125"/>
        <end position="1268"/>
    </location>
</feature>
<dbReference type="Gene3D" id="3.40.50.300">
    <property type="entry name" value="P-loop containing nucleotide triphosphate hydrolases"/>
    <property type="match status" value="1"/>
</dbReference>
<feature type="region of interest" description="Disordered" evidence="5">
    <location>
        <begin position="1008"/>
        <end position="1048"/>
    </location>
</feature>
<dbReference type="GO" id="GO:0043504">
    <property type="term" value="P:mitochondrial DNA repair"/>
    <property type="evidence" value="ECO:0000318"/>
    <property type="project" value="GO_Central"/>
</dbReference>
<evidence type="ECO:0000256" key="5">
    <source>
        <dbReference type="SAM" id="MobiDB-lite"/>
    </source>
</evidence>
<dbReference type="FunFam" id="3.40.50.300:FF:004296">
    <property type="entry name" value="Predicted protein"/>
    <property type="match status" value="1"/>
</dbReference>
<feature type="compositionally biased region" description="Low complexity" evidence="5">
    <location>
        <begin position="1198"/>
        <end position="1211"/>
    </location>
</feature>
<keyword evidence="2" id="KW-0067">ATP-binding</keyword>
<dbReference type="PANTHER" id="PTHR48466">
    <property type="entry name" value="OS10G0509000 PROTEIN-RELATED"/>
    <property type="match status" value="1"/>
</dbReference>
<feature type="compositionally biased region" description="Low complexity" evidence="5">
    <location>
        <begin position="1125"/>
        <end position="1155"/>
    </location>
</feature>
<dbReference type="FunCoup" id="A0A2K3E7C9">
    <property type="interactions" value="5"/>
</dbReference>
<dbReference type="Pfam" id="PF00488">
    <property type="entry name" value="MutS_V"/>
    <property type="match status" value="1"/>
</dbReference>
<dbReference type="RefSeq" id="XP_042928698.1">
    <property type="nucleotide sequence ID" value="XM_043058784.1"/>
</dbReference>
<feature type="coiled-coil region" evidence="4">
    <location>
        <begin position="643"/>
        <end position="701"/>
    </location>
</feature>
<dbReference type="GO" id="GO:0140664">
    <property type="term" value="F:ATP-dependent DNA damage sensor activity"/>
    <property type="evidence" value="ECO:0007669"/>
    <property type="project" value="InterPro"/>
</dbReference>
<dbReference type="PANTHER" id="PTHR48466:SF2">
    <property type="entry name" value="OS10G0509000 PROTEIN"/>
    <property type="match status" value="1"/>
</dbReference>
<feature type="compositionally biased region" description="Gly residues" evidence="5">
    <location>
        <begin position="1227"/>
        <end position="1237"/>
    </location>
</feature>
<dbReference type="PaxDb" id="3055-EDP09883"/>
<accession>A0A2K3E7C9</accession>
<dbReference type="InParanoid" id="A0A2K3E7C9"/>
<dbReference type="OrthoDB" id="1924787at2759"/>
<dbReference type="InterPro" id="IPR007696">
    <property type="entry name" value="DNA_mismatch_repair_MutS_core"/>
</dbReference>
<dbReference type="GO" id="GO:0005739">
    <property type="term" value="C:mitochondrion"/>
    <property type="evidence" value="ECO:0000318"/>
    <property type="project" value="GO_Central"/>
</dbReference>
<evidence type="ECO:0000313" key="8">
    <source>
        <dbReference type="EMBL" id="PNW88684.1"/>
    </source>
</evidence>
<keyword evidence="4" id="KW-0175">Coiled coil</keyword>
<evidence type="ECO:0000256" key="1">
    <source>
        <dbReference type="ARBA" id="ARBA00022741"/>
    </source>
</evidence>
<feature type="region of interest" description="Disordered" evidence="5">
    <location>
        <begin position="1068"/>
        <end position="1112"/>
    </location>
</feature>
<feature type="region of interest" description="Disordered" evidence="5">
    <location>
        <begin position="953"/>
        <end position="992"/>
    </location>
</feature>
<dbReference type="SUPFAM" id="SSF48334">
    <property type="entry name" value="DNA repair protein MutS, domain III"/>
    <property type="match status" value="1"/>
</dbReference>
<feature type="compositionally biased region" description="Low complexity" evidence="5">
    <location>
        <begin position="1068"/>
        <end position="1098"/>
    </location>
</feature>
<organism evidence="8 9">
    <name type="scientific">Chlamydomonas reinhardtii</name>
    <name type="common">Chlamydomonas smithii</name>
    <dbReference type="NCBI Taxonomy" id="3055"/>
    <lineage>
        <taxon>Eukaryota</taxon>
        <taxon>Viridiplantae</taxon>
        <taxon>Chlorophyta</taxon>
        <taxon>core chlorophytes</taxon>
        <taxon>Chlorophyceae</taxon>
        <taxon>CS clade</taxon>
        <taxon>Chlamydomonadales</taxon>
        <taxon>Chlamydomonadaceae</taxon>
        <taxon>Chlamydomonas</taxon>
    </lineage>
</organism>
<protein>
    <recommendedName>
        <fullName evidence="10">DNA mismatch repair proteins mutS family domain-containing protein</fullName>
    </recommendedName>
</protein>
<feature type="region of interest" description="Disordered" evidence="5">
    <location>
        <begin position="746"/>
        <end position="842"/>
    </location>
</feature>
<dbReference type="ExpressionAtlas" id="A0A2K3E7C9">
    <property type="expression patterns" value="differential"/>
</dbReference>
<evidence type="ECO:0000259" key="6">
    <source>
        <dbReference type="SMART" id="SM00533"/>
    </source>
</evidence>